<evidence type="ECO:0000256" key="16">
    <source>
        <dbReference type="ARBA" id="ARBA00033235"/>
    </source>
</evidence>
<feature type="domain" description="Phosphotransferase system enzyme I N-terminal" evidence="24">
    <location>
        <begin position="15"/>
        <end position="141"/>
    </location>
</feature>
<feature type="binding site" evidence="19">
    <location>
        <position position="309"/>
    </location>
    <ligand>
        <name>phosphoenolpyruvate</name>
        <dbReference type="ChEBI" id="CHEBI:58702"/>
    </ligand>
</feature>
<dbReference type="OrthoDB" id="9765468at2"/>
<evidence type="ECO:0000256" key="10">
    <source>
        <dbReference type="ARBA" id="ARBA00022597"/>
    </source>
</evidence>
<dbReference type="KEGG" id="cprv:CYPRO_2711"/>
<dbReference type="GO" id="GO:0009401">
    <property type="term" value="P:phosphoenolpyruvate-dependent sugar phosphotransferase system"/>
    <property type="evidence" value="ECO:0007669"/>
    <property type="project" value="UniProtKB-KW"/>
</dbReference>
<dbReference type="Gene3D" id="1.10.274.10">
    <property type="entry name" value="PtsI, HPr-binding domain"/>
    <property type="match status" value="1"/>
</dbReference>
<dbReference type="InterPro" id="IPR036637">
    <property type="entry name" value="Phosphohistidine_dom_sf"/>
</dbReference>
<evidence type="ECO:0000256" key="19">
    <source>
        <dbReference type="PIRSR" id="PIRSR000732-2"/>
    </source>
</evidence>
<dbReference type="InterPro" id="IPR023151">
    <property type="entry name" value="PEP_util_CS"/>
</dbReference>
<proteinExistence type="inferred from homology"/>
<dbReference type="InterPro" id="IPR036618">
    <property type="entry name" value="PtsI_HPr-bd_sf"/>
</dbReference>
<dbReference type="Gene3D" id="3.20.20.60">
    <property type="entry name" value="Phosphoenolpyruvate-binding domains"/>
    <property type="match status" value="1"/>
</dbReference>
<evidence type="ECO:0000256" key="8">
    <source>
        <dbReference type="ARBA" id="ARBA00022448"/>
    </source>
</evidence>
<keyword evidence="12 17" id="KW-0598">Phosphotransferase system</keyword>
<feature type="binding site" evidence="19">
    <location>
        <position position="488"/>
    </location>
    <ligand>
        <name>phosphoenolpyruvate</name>
        <dbReference type="ChEBI" id="CHEBI:58702"/>
    </ligand>
</feature>
<evidence type="ECO:0000313" key="25">
    <source>
        <dbReference type="EMBL" id="AXJ01952.1"/>
    </source>
</evidence>
<keyword evidence="8 17" id="KW-0813">Transport</keyword>
<protein>
    <recommendedName>
        <fullName evidence="7 17">Phosphoenolpyruvate-protein phosphotransferase</fullName>
        <ecNumber evidence="6 17">2.7.3.9</ecNumber>
    </recommendedName>
    <alternativeName>
        <fullName evidence="16 17">Phosphotransferase system, enzyme I</fullName>
    </alternativeName>
</protein>
<dbReference type="InterPro" id="IPR008731">
    <property type="entry name" value="PTS_EIN"/>
</dbReference>
<feature type="domain" description="PEP-utilising enzyme C-terminal" evidence="23">
    <location>
        <begin position="265"/>
        <end position="562"/>
    </location>
</feature>
<dbReference type="NCBIfam" id="TIGR01417">
    <property type="entry name" value="PTS_I_fam"/>
    <property type="match status" value="1"/>
</dbReference>
<sequence>MYHIEPQKEGNRVWKGMAAAEGLYAGPVYVYNTQSVVLSDRKIASQQVSEEQKKVASAMRIVELETRKMAQLAAEDEETGGRAAKDVLNFHREVLRDPQLIAEVNERIRTDLISGDRAIFLVFRNYIQKLEVSGSTFFKERIPDIVDIRSRLINSLQQKDMIVQVKEDSIVVSQAINPSEIILFARRKVKGIVAERGGLTTHATIIAKSMGIPFVLEVEGITKGVQSGEWAVVDGYKGIVVTQPTPELVAAVREASGELAIRQTEEQNLYAEPGMTACGYQVPIRVNIELEAEIDRVARFRPEGVGLLRTEVYFLDGSHAASEAEAEDQAESPNGSGRSHDQTRFLQRAAQLAGDDYLTVRLYDVGADKLPSYAQKEENPALGWRGVRILLENRSLLRAQLRLILEAVRNYPCKLRLLIPLVTSLEDVLEVRAELDTLLESFPHMHPELGIMVEVPSAVVMVEALAEVVDFMSIGTNDLTQYALAADRSNPKVAGYFNSAHPAIWRLIHQVVKACKKRDIMVSVCGELAANPQAACILTGLGVSSLSMAGPYIPGVKKILRSHTLELMEKQALSILKVQTRSEAEKILLYF</sequence>
<dbReference type="Pfam" id="PF00391">
    <property type="entry name" value="PEP-utilizers"/>
    <property type="match status" value="1"/>
</dbReference>
<evidence type="ECO:0000256" key="15">
    <source>
        <dbReference type="ARBA" id="ARBA00022842"/>
    </source>
</evidence>
<dbReference type="InterPro" id="IPR006318">
    <property type="entry name" value="PTS_EI-like"/>
</dbReference>
<gene>
    <name evidence="25" type="ORF">CYPRO_2711</name>
</gene>
<comment type="subcellular location">
    <subcellularLocation>
        <location evidence="4 17">Cytoplasm</location>
    </subcellularLocation>
</comment>
<dbReference type="SUPFAM" id="SSF52009">
    <property type="entry name" value="Phosphohistidine domain"/>
    <property type="match status" value="1"/>
</dbReference>
<evidence type="ECO:0000256" key="2">
    <source>
        <dbReference type="ARBA" id="ARBA00001946"/>
    </source>
</evidence>
<evidence type="ECO:0000259" key="23">
    <source>
        <dbReference type="Pfam" id="PF02896"/>
    </source>
</evidence>
<evidence type="ECO:0000256" key="4">
    <source>
        <dbReference type="ARBA" id="ARBA00004496"/>
    </source>
</evidence>
<dbReference type="GO" id="GO:0046872">
    <property type="term" value="F:metal ion binding"/>
    <property type="evidence" value="ECO:0007669"/>
    <property type="project" value="UniProtKB-KW"/>
</dbReference>
<evidence type="ECO:0000256" key="13">
    <source>
        <dbReference type="ARBA" id="ARBA00022723"/>
    </source>
</evidence>
<dbReference type="InterPro" id="IPR000121">
    <property type="entry name" value="PEP_util_C"/>
</dbReference>
<evidence type="ECO:0000256" key="7">
    <source>
        <dbReference type="ARBA" id="ARBA00016544"/>
    </source>
</evidence>
<dbReference type="InterPro" id="IPR015813">
    <property type="entry name" value="Pyrv/PenolPyrv_kinase-like_dom"/>
</dbReference>
<dbReference type="GO" id="GO:0016301">
    <property type="term" value="F:kinase activity"/>
    <property type="evidence" value="ECO:0007669"/>
    <property type="project" value="UniProtKB-KW"/>
</dbReference>
<keyword evidence="15 17" id="KW-0460">Magnesium</keyword>
<dbReference type="PANTHER" id="PTHR46244">
    <property type="entry name" value="PHOSPHOENOLPYRUVATE-PROTEIN PHOSPHOTRANSFERASE"/>
    <property type="match status" value="1"/>
</dbReference>
<keyword evidence="11 17" id="KW-0808">Transferase</keyword>
<dbReference type="PRINTS" id="PR01736">
    <property type="entry name" value="PHPHTRNFRASE"/>
</dbReference>
<dbReference type="Gene3D" id="3.50.30.10">
    <property type="entry name" value="Phosphohistidine domain"/>
    <property type="match status" value="1"/>
</dbReference>
<comment type="similarity">
    <text evidence="5 17">Belongs to the PEP-utilizing enzyme family.</text>
</comment>
<evidence type="ECO:0000256" key="17">
    <source>
        <dbReference type="PIRNR" id="PIRNR000732"/>
    </source>
</evidence>
<feature type="binding site" evidence="20">
    <location>
        <position position="478"/>
    </location>
    <ligand>
        <name>Mg(2+)</name>
        <dbReference type="ChEBI" id="CHEBI:18420"/>
    </ligand>
</feature>
<keyword evidence="13 17" id="KW-0479">Metal-binding</keyword>
<keyword evidence="10 17" id="KW-0762">Sugar transport</keyword>
<name>A0A345UNA0_9BACT</name>
<accession>A0A345UNA0</accession>
<evidence type="ECO:0000256" key="9">
    <source>
        <dbReference type="ARBA" id="ARBA00022490"/>
    </source>
</evidence>
<dbReference type="Pfam" id="PF05524">
    <property type="entry name" value="PEP-utilisers_N"/>
    <property type="match status" value="1"/>
</dbReference>
<feature type="binding site" evidence="20">
    <location>
        <position position="454"/>
    </location>
    <ligand>
        <name>Mg(2+)</name>
        <dbReference type="ChEBI" id="CHEBI:18420"/>
    </ligand>
</feature>
<comment type="function">
    <text evidence="3 17">General (non sugar-specific) component of the phosphoenolpyruvate-dependent sugar phosphotransferase system (sugar PTS). This major carbohydrate active-transport system catalyzes the phosphorylation of incoming sugar substrates concomitantly with their translocation across the cell membrane. Enzyme I transfers the phosphoryl group from phosphoenolpyruvate (PEP) to the phosphoryl carrier protein (HPr).</text>
</comment>
<dbReference type="PIRSF" id="PIRSF000732">
    <property type="entry name" value="PTS_enzyme_I"/>
    <property type="match status" value="1"/>
</dbReference>
<organism evidence="25 26">
    <name type="scientific">Cyclonatronum proteinivorum</name>
    <dbReference type="NCBI Taxonomy" id="1457365"/>
    <lineage>
        <taxon>Bacteria</taxon>
        <taxon>Pseudomonadati</taxon>
        <taxon>Balneolota</taxon>
        <taxon>Balneolia</taxon>
        <taxon>Balneolales</taxon>
        <taxon>Cyclonatronaceae</taxon>
        <taxon>Cyclonatronum</taxon>
    </lineage>
</organism>
<dbReference type="Proteomes" id="UP000254808">
    <property type="component" value="Chromosome"/>
</dbReference>
<dbReference type="InterPro" id="IPR024692">
    <property type="entry name" value="PTS_EI"/>
</dbReference>
<evidence type="ECO:0000259" key="24">
    <source>
        <dbReference type="Pfam" id="PF05524"/>
    </source>
</evidence>
<keyword evidence="25" id="KW-0670">Pyruvate</keyword>
<dbReference type="InterPro" id="IPR040442">
    <property type="entry name" value="Pyrv_kinase-like_dom_sf"/>
</dbReference>
<feature type="active site" description="Proton donor" evidence="18">
    <location>
        <position position="525"/>
    </location>
</feature>
<keyword evidence="9 17" id="KW-0963">Cytoplasm</keyword>
<dbReference type="SUPFAM" id="SSF51621">
    <property type="entry name" value="Phosphoenolpyruvate/pyruvate domain"/>
    <property type="match status" value="1"/>
</dbReference>
<evidence type="ECO:0000256" key="6">
    <source>
        <dbReference type="ARBA" id="ARBA00012232"/>
    </source>
</evidence>
<dbReference type="Pfam" id="PF02896">
    <property type="entry name" value="PEP-utilizers_C"/>
    <property type="match status" value="1"/>
</dbReference>
<feature type="region of interest" description="Disordered" evidence="21">
    <location>
        <begin position="323"/>
        <end position="342"/>
    </location>
</feature>
<evidence type="ECO:0000256" key="14">
    <source>
        <dbReference type="ARBA" id="ARBA00022777"/>
    </source>
</evidence>
<dbReference type="EC" id="2.7.3.9" evidence="6 17"/>
<comment type="cofactor">
    <cofactor evidence="2 17 20">
        <name>Mg(2+)</name>
        <dbReference type="ChEBI" id="CHEBI:18420"/>
    </cofactor>
</comment>
<evidence type="ECO:0000256" key="11">
    <source>
        <dbReference type="ARBA" id="ARBA00022679"/>
    </source>
</evidence>
<evidence type="ECO:0000256" key="5">
    <source>
        <dbReference type="ARBA" id="ARBA00007837"/>
    </source>
</evidence>
<feature type="domain" description="PEP-utilising enzyme mobile" evidence="22">
    <location>
        <begin position="166"/>
        <end position="238"/>
    </location>
</feature>
<evidence type="ECO:0000259" key="22">
    <source>
        <dbReference type="Pfam" id="PF00391"/>
    </source>
</evidence>
<dbReference type="GO" id="GO:0005737">
    <property type="term" value="C:cytoplasm"/>
    <property type="evidence" value="ECO:0007669"/>
    <property type="project" value="UniProtKB-SubCell"/>
</dbReference>
<dbReference type="InterPro" id="IPR050499">
    <property type="entry name" value="PEP-utilizing_PTS_enzyme"/>
</dbReference>
<dbReference type="PROSITE" id="PS00742">
    <property type="entry name" value="PEP_ENZYMES_2"/>
    <property type="match status" value="1"/>
</dbReference>
<evidence type="ECO:0000256" key="3">
    <source>
        <dbReference type="ARBA" id="ARBA00002728"/>
    </source>
</evidence>
<dbReference type="AlphaFoldDB" id="A0A345UNA0"/>
<evidence type="ECO:0000256" key="1">
    <source>
        <dbReference type="ARBA" id="ARBA00000683"/>
    </source>
</evidence>
<dbReference type="SUPFAM" id="SSF47831">
    <property type="entry name" value="Enzyme I of the PEP:sugar phosphotransferase system HPr-binding (sub)domain"/>
    <property type="match status" value="1"/>
</dbReference>
<reference evidence="25 26" key="1">
    <citation type="submission" date="2018-03" db="EMBL/GenBank/DDBJ databases">
        <title>Phenotypic and genomic properties of Cyclonatronum proteinivorum gen. nov., sp. nov., a haloalkaliphilic bacteroidete from soda lakes possessing Na+-translocating rhodopsin.</title>
        <authorList>
            <person name="Toshchakov S.V."/>
            <person name="Korzhenkov A."/>
            <person name="Samarov N.I."/>
            <person name="Kublanov I.V."/>
            <person name="Muntyan M.S."/>
            <person name="Sorokin D.Y."/>
        </authorList>
    </citation>
    <scope>NUCLEOTIDE SEQUENCE [LARGE SCALE GENOMIC DNA]</scope>
    <source>
        <strain evidence="25 26">Omega</strain>
    </source>
</reference>
<comment type="catalytic activity">
    <reaction evidence="1 17">
        <text>L-histidyl-[protein] + phosphoenolpyruvate = N(pros)-phospho-L-histidyl-[protein] + pyruvate</text>
        <dbReference type="Rhea" id="RHEA:23880"/>
        <dbReference type="Rhea" id="RHEA-COMP:9745"/>
        <dbReference type="Rhea" id="RHEA-COMP:9746"/>
        <dbReference type="ChEBI" id="CHEBI:15361"/>
        <dbReference type="ChEBI" id="CHEBI:29979"/>
        <dbReference type="ChEBI" id="CHEBI:58702"/>
        <dbReference type="ChEBI" id="CHEBI:64837"/>
        <dbReference type="EC" id="2.7.3.9"/>
    </reaction>
</comment>
<evidence type="ECO:0000313" key="26">
    <source>
        <dbReference type="Proteomes" id="UP000254808"/>
    </source>
</evidence>
<evidence type="ECO:0000256" key="21">
    <source>
        <dbReference type="SAM" id="MobiDB-lite"/>
    </source>
</evidence>
<feature type="active site" description="Tele-phosphohistidine intermediate" evidence="18">
    <location>
        <position position="202"/>
    </location>
</feature>
<dbReference type="RefSeq" id="WP_114985095.1">
    <property type="nucleotide sequence ID" value="NZ_CP027806.1"/>
</dbReference>
<dbReference type="InterPro" id="IPR008279">
    <property type="entry name" value="PEP-util_enz_mobile_dom"/>
</dbReference>
<dbReference type="EMBL" id="CP027806">
    <property type="protein sequence ID" value="AXJ01952.1"/>
    <property type="molecule type" value="Genomic_DNA"/>
</dbReference>
<keyword evidence="26" id="KW-1185">Reference proteome</keyword>
<feature type="binding site" evidence="19">
    <location>
        <begin position="477"/>
        <end position="478"/>
    </location>
    <ligand>
        <name>phosphoenolpyruvate</name>
        <dbReference type="ChEBI" id="CHEBI:58702"/>
    </ligand>
</feature>
<dbReference type="PANTHER" id="PTHR46244:SF3">
    <property type="entry name" value="PHOSPHOENOLPYRUVATE-PROTEIN PHOSPHOTRANSFERASE"/>
    <property type="match status" value="1"/>
</dbReference>
<dbReference type="GO" id="GO:0008965">
    <property type="term" value="F:phosphoenolpyruvate-protein phosphotransferase activity"/>
    <property type="evidence" value="ECO:0007669"/>
    <property type="project" value="UniProtKB-EC"/>
</dbReference>
<evidence type="ECO:0000256" key="18">
    <source>
        <dbReference type="PIRSR" id="PIRSR000732-1"/>
    </source>
</evidence>
<keyword evidence="14 17" id="KW-0418">Kinase</keyword>
<feature type="binding site" evidence="19">
    <location>
        <position position="361"/>
    </location>
    <ligand>
        <name>phosphoenolpyruvate</name>
        <dbReference type="ChEBI" id="CHEBI:58702"/>
    </ligand>
</feature>
<evidence type="ECO:0000256" key="20">
    <source>
        <dbReference type="PIRSR" id="PIRSR000732-3"/>
    </source>
</evidence>
<evidence type="ECO:0000256" key="12">
    <source>
        <dbReference type="ARBA" id="ARBA00022683"/>
    </source>
</evidence>